<dbReference type="EMBL" id="LHPG02000005">
    <property type="protein sequence ID" value="PRW58170.1"/>
    <property type="molecule type" value="Genomic_DNA"/>
</dbReference>
<dbReference type="Pfam" id="PF04720">
    <property type="entry name" value="PDDEXK_6"/>
    <property type="match status" value="1"/>
</dbReference>
<dbReference type="STRING" id="3076.A0A2P6TVT0"/>
<protein>
    <submittedName>
        <fullName evidence="2">Translation initiation factor IF-3</fullName>
    </submittedName>
</protein>
<evidence type="ECO:0000313" key="2">
    <source>
        <dbReference type="EMBL" id="PRW58170.1"/>
    </source>
</evidence>
<accession>A0A2P6TVT0</accession>
<dbReference type="InterPro" id="IPR006502">
    <property type="entry name" value="PDDEXK-like"/>
</dbReference>
<proteinExistence type="predicted"/>
<dbReference type="AlphaFoldDB" id="A0A2P6TVT0"/>
<reference evidence="2 3" key="1">
    <citation type="journal article" date="2018" name="Plant J.">
        <title>Genome sequences of Chlorella sorokiniana UTEX 1602 and Micractinium conductrix SAG 241.80: implications to maltose excretion by a green alga.</title>
        <authorList>
            <person name="Arriola M.B."/>
            <person name="Velmurugan N."/>
            <person name="Zhang Y."/>
            <person name="Plunkett M.H."/>
            <person name="Hondzo H."/>
            <person name="Barney B.M."/>
        </authorList>
    </citation>
    <scope>NUCLEOTIDE SEQUENCE [LARGE SCALE GENOMIC DNA]</scope>
    <source>
        <strain evidence="3">UTEX 1602</strain>
    </source>
</reference>
<dbReference type="PANTHER" id="PTHR31579">
    <property type="entry name" value="OS03G0796600 PROTEIN"/>
    <property type="match status" value="1"/>
</dbReference>
<feature type="region of interest" description="Disordered" evidence="1">
    <location>
        <begin position="323"/>
        <end position="348"/>
    </location>
</feature>
<organism evidence="2 3">
    <name type="scientific">Chlorella sorokiniana</name>
    <name type="common">Freshwater green alga</name>
    <dbReference type="NCBI Taxonomy" id="3076"/>
    <lineage>
        <taxon>Eukaryota</taxon>
        <taxon>Viridiplantae</taxon>
        <taxon>Chlorophyta</taxon>
        <taxon>core chlorophytes</taxon>
        <taxon>Trebouxiophyceae</taxon>
        <taxon>Chlorellales</taxon>
        <taxon>Chlorellaceae</taxon>
        <taxon>Chlorella clade</taxon>
        <taxon>Chlorella</taxon>
    </lineage>
</organism>
<dbReference type="PANTHER" id="PTHR31579:SF1">
    <property type="entry name" value="OS03G0796600 PROTEIN"/>
    <property type="match status" value="1"/>
</dbReference>
<sequence>MGAPRSLLQSATPHTLLFSLECEDGLLAARSSAEAAAVVAQLALLQSTVEPLLAPAGGFHSKLERDVVLFRDILLAEEDELDGVALAAKLTTAGYRVAVRQALGGGSGVAVFSNLRHSFLVVTAPDGTDFIVEPHFREQFEISQPTARYSGLLGMLPEVMVAPAARLEPLVALLCSEMSLAFEQHGLSLPPWRQSKSLLSKWLPSKARDLDISPYGSPRAASPEVQLPLTAFAAVARSAAPASTGAPSGTASGFAVSEAGSGSITPAFSGDDASPRAVLRCASARLLDHQAAHSSSSYDVGAAAVPSGAPNLVRKSLLTSSLAPSRRSCSPDAPPQRGASLGLPPPPQLTGSIATAVARAAAAPRLAAQPQPVATPALVHHAGSAMSYRVASEWQQPAIRTVKMQGQARAY</sequence>
<evidence type="ECO:0000256" key="1">
    <source>
        <dbReference type="SAM" id="MobiDB-lite"/>
    </source>
</evidence>
<comment type="caution">
    <text evidence="2">The sequence shown here is derived from an EMBL/GenBank/DDBJ whole genome shotgun (WGS) entry which is preliminary data.</text>
</comment>
<evidence type="ECO:0000313" key="3">
    <source>
        <dbReference type="Proteomes" id="UP000239899"/>
    </source>
</evidence>
<keyword evidence="3" id="KW-1185">Reference proteome</keyword>
<dbReference type="OrthoDB" id="512223at2759"/>
<keyword evidence="2" id="KW-0648">Protein biosynthesis</keyword>
<dbReference type="GO" id="GO:0003743">
    <property type="term" value="F:translation initiation factor activity"/>
    <property type="evidence" value="ECO:0007669"/>
    <property type="project" value="UniProtKB-KW"/>
</dbReference>
<gene>
    <name evidence="2" type="ORF">C2E21_3063</name>
</gene>
<name>A0A2P6TVT0_CHLSO</name>
<dbReference type="Proteomes" id="UP000239899">
    <property type="component" value="Unassembled WGS sequence"/>
</dbReference>
<keyword evidence="2" id="KW-0396">Initiation factor</keyword>